<protein>
    <submittedName>
        <fullName evidence="2">Uncharacterized protein</fullName>
    </submittedName>
</protein>
<dbReference type="Proteomes" id="UP000028569">
    <property type="component" value="Chromosome"/>
</dbReference>
<accession>A0A087VSL6</accession>
<name>A0A087VSL6_9BIFI</name>
<organism evidence="2 3">
    <name type="scientific">Bifidobacterium [indicum] DSM 20214 = LMG 11587</name>
    <dbReference type="NCBI Taxonomy" id="1341694"/>
    <lineage>
        <taxon>Bacteria</taxon>
        <taxon>Bacillati</taxon>
        <taxon>Actinomycetota</taxon>
        <taxon>Actinomycetes</taxon>
        <taxon>Bifidobacteriales</taxon>
        <taxon>Bifidobacteriaceae</taxon>
        <taxon>Bifidobacterium</taxon>
    </lineage>
</organism>
<feature type="transmembrane region" description="Helical" evidence="1">
    <location>
        <begin position="80"/>
        <end position="101"/>
    </location>
</feature>
<keyword evidence="1" id="KW-1133">Transmembrane helix</keyword>
<gene>
    <name evidence="2" type="ORF">BINDI_0064</name>
</gene>
<evidence type="ECO:0000313" key="3">
    <source>
        <dbReference type="Proteomes" id="UP000028569"/>
    </source>
</evidence>
<feature type="transmembrane region" description="Helical" evidence="1">
    <location>
        <begin position="43"/>
        <end position="68"/>
    </location>
</feature>
<evidence type="ECO:0000256" key="1">
    <source>
        <dbReference type="SAM" id="Phobius"/>
    </source>
</evidence>
<proteinExistence type="predicted"/>
<dbReference type="AlphaFoldDB" id="A0A087VSL6"/>
<dbReference type="KEGG" id="bii:BINDI_0064"/>
<dbReference type="RefSeq" id="WP_033491455.1">
    <property type="nucleotide sequence ID" value="NZ_CP006018.1"/>
</dbReference>
<keyword evidence="1" id="KW-0472">Membrane</keyword>
<keyword evidence="3" id="KW-1185">Reference proteome</keyword>
<sequence>MADGFNQLDQQLTDGEYGEGLPAAYPPGPYVNERPVQVQHANIWARLAIITGLVSVLAGLALLAHAVAPTRLGVIGRVAISAWAGASLGFALLTVVLVIVARHTYMPAGRHRSVGSGGIILLLCGVLFTVAGLVIAEGHPQGLIKAKEVDAAPIDSAQAMTQGIDRAVGSCSSGWQEAGADRFVGVSHVRYCASNKVAYAVFNNDSAASLAKGPIRSQAANLLDRFGGGEALSVSDMRLLSGKRWVVIGNADQMSRLQADWGGQIQSLESER</sequence>
<dbReference type="OrthoDB" id="3232854at2"/>
<keyword evidence="1" id="KW-0812">Transmembrane</keyword>
<dbReference type="HOGENOM" id="CLU_1021817_0_0_11"/>
<reference evidence="2 3" key="1">
    <citation type="journal article" date="2014" name="Appl. Environ. Microbiol.">
        <title>Genomic encyclopedia of type strains of the genus Bifidobacterium.</title>
        <authorList>
            <person name="Milani C."/>
            <person name="Lugli G.A."/>
            <person name="Duranti S."/>
            <person name="Turroni F."/>
            <person name="Bottacini F."/>
            <person name="Mangifesta M."/>
            <person name="Sanchez B."/>
            <person name="Viappiani A."/>
            <person name="Mancabelli L."/>
            <person name="Taminiau B."/>
            <person name="Delcenserie V."/>
            <person name="Barrangou R."/>
            <person name="Margolles A."/>
            <person name="van Sinderen D."/>
            <person name="Ventura M."/>
        </authorList>
    </citation>
    <scope>NUCLEOTIDE SEQUENCE [LARGE SCALE GENOMIC DNA]</scope>
    <source>
        <strain evidence="2 3">LMG 11587</strain>
    </source>
</reference>
<dbReference type="EMBL" id="CP006018">
    <property type="protein sequence ID" value="AIC91350.1"/>
    <property type="molecule type" value="Genomic_DNA"/>
</dbReference>
<evidence type="ECO:0000313" key="2">
    <source>
        <dbReference type="EMBL" id="AIC91350.1"/>
    </source>
</evidence>
<feature type="transmembrane region" description="Helical" evidence="1">
    <location>
        <begin position="113"/>
        <end position="136"/>
    </location>
</feature>